<evidence type="ECO:0000313" key="1">
    <source>
        <dbReference type="EMBL" id="CRF42522.1"/>
    </source>
</evidence>
<reference evidence="2" key="1">
    <citation type="submission" date="2014-12" db="EMBL/GenBank/DDBJ databases">
        <title>Whole genome sequences of four Staphylococcus schleiferi canine isolates.</title>
        <authorList>
            <person name="Misic A.M."/>
            <person name="Cain C."/>
            <person name="Morris D.O."/>
            <person name="Rankin S."/>
            <person name="Beiting D."/>
        </authorList>
    </citation>
    <scope>NUCLEOTIDE SEQUENCE</scope>
    <source>
        <strain evidence="1">ASB13</strain>
        <strain evidence="2">ASB9</strain>
    </source>
</reference>
<dbReference type="Proteomes" id="UP000041394">
    <property type="component" value="Unassembled WGS sequence"/>
</dbReference>
<dbReference type="EMBL" id="CDMH01000034">
    <property type="protein sequence ID" value="CRF42522.1"/>
    <property type="molecule type" value="Genomic_DNA"/>
</dbReference>
<evidence type="ECO:0000313" key="4">
    <source>
        <dbReference type="Proteomes" id="UP000045175"/>
    </source>
</evidence>
<reference evidence="3 4" key="2">
    <citation type="submission" date="2014-12" db="EMBL/GenBank/DDBJ databases">
        <authorList>
            <person name="Jaenicke S."/>
        </authorList>
    </citation>
    <scope>NUCLEOTIDE SEQUENCE [LARGE SCALE GENOMIC DNA]</scope>
</reference>
<name>A0A0K2XCB1_9HELI</name>
<gene>
    <name evidence="1" type="ORF">HAL013_07100</name>
    <name evidence="2" type="ORF">HAL09_07450</name>
</gene>
<evidence type="ECO:0000313" key="3">
    <source>
        <dbReference type="Proteomes" id="UP000041394"/>
    </source>
</evidence>
<proteinExistence type="predicted"/>
<protein>
    <submittedName>
        <fullName evidence="2">Uncharacterized protein</fullName>
    </submittedName>
</protein>
<evidence type="ECO:0000313" key="2">
    <source>
        <dbReference type="EMBL" id="CRF44172.1"/>
    </source>
</evidence>
<sequence>MFSQAPQSPTIAFTPKAMFDTHNPQPCALCPFKSNLNAIIDLALCLVLS</sequence>
<accession>A0A0K2XCB1</accession>
<dbReference type="Proteomes" id="UP000045175">
    <property type="component" value="Unassembled WGS sequence"/>
</dbReference>
<organism evidence="2 3">
    <name type="scientific">Helicobacter ailurogastricus</name>
    <dbReference type="NCBI Taxonomy" id="1578720"/>
    <lineage>
        <taxon>Bacteria</taxon>
        <taxon>Pseudomonadati</taxon>
        <taxon>Campylobacterota</taxon>
        <taxon>Epsilonproteobacteria</taxon>
        <taxon>Campylobacterales</taxon>
        <taxon>Helicobacteraceae</taxon>
        <taxon>Helicobacter</taxon>
    </lineage>
</organism>
<dbReference type="EMBL" id="CDMN01000031">
    <property type="protein sequence ID" value="CRF44172.1"/>
    <property type="molecule type" value="Genomic_DNA"/>
</dbReference>
<dbReference type="AlphaFoldDB" id="A0A0K2XCB1"/>